<accession>A0AAN1VZZ4</accession>
<sequence>MKSWFGWTQKRRLFCCTGRQLHLGIEGRKEPGLLAQRTRATQIAGSLSLGERGISTIQNATLVANYWGQRDT</sequence>
<dbReference type="EMBL" id="AP019536">
    <property type="protein sequence ID" value="BBI99934.1"/>
    <property type="molecule type" value="Genomic_DNA"/>
</dbReference>
<organism evidence="1 2">
    <name type="scientific">Ferrigenium kumadai</name>
    <dbReference type="NCBI Taxonomy" id="1682490"/>
    <lineage>
        <taxon>Bacteria</taxon>
        <taxon>Pseudomonadati</taxon>
        <taxon>Pseudomonadota</taxon>
        <taxon>Betaproteobacteria</taxon>
        <taxon>Nitrosomonadales</taxon>
        <taxon>Gallionellaceae</taxon>
        <taxon>Ferrigenium</taxon>
    </lineage>
</organism>
<keyword evidence="2" id="KW-1185">Reference proteome</keyword>
<protein>
    <submittedName>
        <fullName evidence="1">Uncharacterized protein</fullName>
    </submittedName>
</protein>
<gene>
    <name evidence="1" type="ORF">FGKAn22_16270</name>
</gene>
<evidence type="ECO:0000313" key="2">
    <source>
        <dbReference type="Proteomes" id="UP001319121"/>
    </source>
</evidence>
<reference evidence="1 2" key="1">
    <citation type="submission" date="2019-03" db="EMBL/GenBank/DDBJ databases">
        <title>Complete genome sequence of Ferrigenium kumadai strain An22, a microaerophilic iron-oxidizing bacterium isolated from a paddy field soil.</title>
        <authorList>
            <person name="Watanabe T."/>
            <person name="Asakawa S."/>
        </authorList>
    </citation>
    <scope>NUCLEOTIDE SEQUENCE [LARGE SCALE GENOMIC DNA]</scope>
    <source>
        <strain evidence="1 2">An22</strain>
    </source>
</reference>
<dbReference type="Proteomes" id="UP001319121">
    <property type="component" value="Chromosome"/>
</dbReference>
<name>A0AAN1VZZ4_9PROT</name>
<dbReference type="AlphaFoldDB" id="A0AAN1VZZ4"/>
<dbReference type="KEGG" id="fku:FGKAn22_16270"/>
<evidence type="ECO:0000313" key="1">
    <source>
        <dbReference type="EMBL" id="BBI99934.1"/>
    </source>
</evidence>
<dbReference type="RefSeq" id="WP_212785195.1">
    <property type="nucleotide sequence ID" value="NZ_AP019536.1"/>
</dbReference>
<proteinExistence type="predicted"/>